<feature type="signal peptide" evidence="1">
    <location>
        <begin position="1"/>
        <end position="19"/>
    </location>
</feature>
<gene>
    <name evidence="2" type="ORF">FisN_1Hh244</name>
</gene>
<protein>
    <submittedName>
        <fullName evidence="2">Uncharacterized protein</fullName>
    </submittedName>
</protein>
<dbReference type="EMBL" id="BDSP01000050">
    <property type="protein sequence ID" value="GAX12312.1"/>
    <property type="molecule type" value="Genomic_DNA"/>
</dbReference>
<evidence type="ECO:0000313" key="3">
    <source>
        <dbReference type="Proteomes" id="UP000198406"/>
    </source>
</evidence>
<name>A0A1Z5JEJ3_FISSO</name>
<evidence type="ECO:0000313" key="2">
    <source>
        <dbReference type="EMBL" id="GAX12312.1"/>
    </source>
</evidence>
<sequence length="340" mass="37705">MFSIRYLVLALVGSSIVTAFQPVLRQCHERVLTNNARQRASLRPLCARRTLTKDRTVKSDTILDVDHETVLDRYDNDEDKIVSHFSRLTTAAATAATALTVASTDVMAKTDLGTMTPQEFQPVCPTSDIIYRLLQSSVLSIVGKDNFIEYAPLISGGLLRVRLEICVVESFFEEAIGPFIEKNGFNWILPVHETVETFLAGTIFAAATSFILIGSTKIVSVIATYVDFLIGLPTRTLGGFVYDRATGKPVTLDIGIGQFKTRVIGPPKEEEEKFVKSDLNFVKVVVLIVSGVTKFFGQVVGAIQQAIYALDTFVGKYLFLWATLYILVKFVHFKVFPDFP</sequence>
<evidence type="ECO:0000256" key="1">
    <source>
        <dbReference type="SAM" id="SignalP"/>
    </source>
</evidence>
<dbReference type="OrthoDB" id="497914at2759"/>
<keyword evidence="1" id="KW-0732">Signal</keyword>
<organism evidence="2 3">
    <name type="scientific">Fistulifera solaris</name>
    <name type="common">Oleaginous diatom</name>
    <dbReference type="NCBI Taxonomy" id="1519565"/>
    <lineage>
        <taxon>Eukaryota</taxon>
        <taxon>Sar</taxon>
        <taxon>Stramenopiles</taxon>
        <taxon>Ochrophyta</taxon>
        <taxon>Bacillariophyta</taxon>
        <taxon>Bacillariophyceae</taxon>
        <taxon>Bacillariophycidae</taxon>
        <taxon>Naviculales</taxon>
        <taxon>Naviculaceae</taxon>
        <taxon>Fistulifera</taxon>
    </lineage>
</organism>
<keyword evidence="3" id="KW-1185">Reference proteome</keyword>
<dbReference type="AlphaFoldDB" id="A0A1Z5JEJ3"/>
<dbReference type="Proteomes" id="UP000198406">
    <property type="component" value="Unassembled WGS sequence"/>
</dbReference>
<accession>A0A1Z5JEJ3</accession>
<comment type="caution">
    <text evidence="2">The sequence shown here is derived from an EMBL/GenBank/DDBJ whole genome shotgun (WGS) entry which is preliminary data.</text>
</comment>
<dbReference type="InParanoid" id="A0A1Z5JEJ3"/>
<proteinExistence type="predicted"/>
<reference evidence="2 3" key="1">
    <citation type="journal article" date="2015" name="Plant Cell">
        <title>Oil accumulation by the oleaginous diatom Fistulifera solaris as revealed by the genome and transcriptome.</title>
        <authorList>
            <person name="Tanaka T."/>
            <person name="Maeda Y."/>
            <person name="Veluchamy A."/>
            <person name="Tanaka M."/>
            <person name="Abida H."/>
            <person name="Marechal E."/>
            <person name="Bowler C."/>
            <person name="Muto M."/>
            <person name="Sunaga Y."/>
            <person name="Tanaka M."/>
            <person name="Yoshino T."/>
            <person name="Taniguchi T."/>
            <person name="Fukuda Y."/>
            <person name="Nemoto M."/>
            <person name="Matsumoto M."/>
            <person name="Wong P.S."/>
            <person name="Aburatani S."/>
            <person name="Fujibuchi W."/>
        </authorList>
    </citation>
    <scope>NUCLEOTIDE SEQUENCE [LARGE SCALE GENOMIC DNA]</scope>
    <source>
        <strain evidence="2 3">JPCC DA0580</strain>
    </source>
</reference>
<feature type="chain" id="PRO_5013346309" evidence="1">
    <location>
        <begin position="20"/>
        <end position="340"/>
    </location>
</feature>